<evidence type="ECO:0000313" key="3">
    <source>
        <dbReference type="Proteomes" id="UP001634393"/>
    </source>
</evidence>
<keyword evidence="1" id="KW-1133">Transmembrane helix</keyword>
<reference evidence="2 3" key="1">
    <citation type="submission" date="2024-12" db="EMBL/GenBank/DDBJ databases">
        <title>The unique morphological basis and parallel evolutionary history of personate flowers in Penstemon.</title>
        <authorList>
            <person name="Depatie T.H."/>
            <person name="Wessinger C.A."/>
        </authorList>
    </citation>
    <scope>NUCLEOTIDE SEQUENCE [LARGE SCALE GENOMIC DNA]</scope>
    <source>
        <strain evidence="2">WTNN_2</strain>
        <tissue evidence="2">Leaf</tissue>
    </source>
</reference>
<dbReference type="AlphaFoldDB" id="A0ABD3TCH4"/>
<keyword evidence="1" id="KW-0812">Transmembrane</keyword>
<sequence length="61" mass="6889">MEISCHSTFIGPKCISSTAHYYDSFGSHMSRIIRSGKRDNLQLSPILILVLHIFGLLQIKN</sequence>
<organism evidence="2 3">
    <name type="scientific">Penstemon smallii</name>
    <dbReference type="NCBI Taxonomy" id="265156"/>
    <lineage>
        <taxon>Eukaryota</taxon>
        <taxon>Viridiplantae</taxon>
        <taxon>Streptophyta</taxon>
        <taxon>Embryophyta</taxon>
        <taxon>Tracheophyta</taxon>
        <taxon>Spermatophyta</taxon>
        <taxon>Magnoliopsida</taxon>
        <taxon>eudicotyledons</taxon>
        <taxon>Gunneridae</taxon>
        <taxon>Pentapetalae</taxon>
        <taxon>asterids</taxon>
        <taxon>lamiids</taxon>
        <taxon>Lamiales</taxon>
        <taxon>Plantaginaceae</taxon>
        <taxon>Cheloneae</taxon>
        <taxon>Penstemon</taxon>
    </lineage>
</organism>
<comment type="caution">
    <text evidence="2">The sequence shown here is derived from an EMBL/GenBank/DDBJ whole genome shotgun (WGS) entry which is preliminary data.</text>
</comment>
<proteinExistence type="predicted"/>
<protein>
    <submittedName>
        <fullName evidence="2">Uncharacterized protein</fullName>
    </submittedName>
</protein>
<keyword evidence="1" id="KW-0472">Membrane</keyword>
<name>A0ABD3TCH4_9LAMI</name>
<evidence type="ECO:0000256" key="1">
    <source>
        <dbReference type="SAM" id="Phobius"/>
    </source>
</evidence>
<dbReference type="Proteomes" id="UP001634393">
    <property type="component" value="Unassembled WGS sequence"/>
</dbReference>
<evidence type="ECO:0000313" key="2">
    <source>
        <dbReference type="EMBL" id="KAL3834073.1"/>
    </source>
</evidence>
<gene>
    <name evidence="2" type="ORF">ACJIZ3_008809</name>
</gene>
<dbReference type="EMBL" id="JBJXBP010000004">
    <property type="protein sequence ID" value="KAL3834073.1"/>
    <property type="molecule type" value="Genomic_DNA"/>
</dbReference>
<feature type="transmembrane region" description="Helical" evidence="1">
    <location>
        <begin position="41"/>
        <end position="59"/>
    </location>
</feature>
<accession>A0ABD3TCH4</accession>
<keyword evidence="3" id="KW-1185">Reference proteome</keyword>